<sequence length="335" mass="36385">MEVLWSRSLHMRPSSSTLAATAEAVVVAERRSRLVRLDLRTGEPLWEQRVEDCYGSTVLTADTCLHLSQTGVLHCFDLSSGNRLWSTPQPWDRRDLSVSGTTILVGGWRGYHPLTRLSRAGGEPLPTALGKSFRQLAPLHDLTGRPVLLADPKLPRLWQLDPESGALVADWPLPAPVSVPDGGPAGALTEGGLITFQAGSRIVMAFQPDTGVRELWRHDRDLRHVSTFDGTTLWLLDDAGCTLVDLRDGTRSNVELRASSVPSSVAAGPHGATIAFRDGDIVAVDRDGVALARLRLPIRAGELRRVADGTVLALGKGYLMALAPVLRRDARDARR</sequence>
<dbReference type="SUPFAM" id="SSF50998">
    <property type="entry name" value="Quinoprotein alcohol dehydrogenase-like"/>
    <property type="match status" value="1"/>
</dbReference>
<keyword evidence="3" id="KW-1185">Reference proteome</keyword>
<reference evidence="2 3" key="1">
    <citation type="submission" date="2021-06" db="EMBL/GenBank/DDBJ databases">
        <title>Actinoplanes lichenicola sp. nov., and Actinoplanes ovalisporus sp. nov., isolated from lichen in Thailand.</title>
        <authorList>
            <person name="Saeng-In P."/>
            <person name="Kanchanasin P."/>
            <person name="Yuki M."/>
            <person name="Kudo T."/>
            <person name="Ohkuma M."/>
            <person name="Phongsopitanun W."/>
            <person name="Tanasupawat S."/>
        </authorList>
    </citation>
    <scope>NUCLEOTIDE SEQUENCE [LARGE SCALE GENOMIC DNA]</scope>
    <source>
        <strain evidence="2 3">NBRC 110975</strain>
    </source>
</reference>
<name>A0ABS5YNK2_9ACTN</name>
<organism evidence="2 3">
    <name type="scientific">Paractinoplanes bogorensis</name>
    <dbReference type="NCBI Taxonomy" id="1610840"/>
    <lineage>
        <taxon>Bacteria</taxon>
        <taxon>Bacillati</taxon>
        <taxon>Actinomycetota</taxon>
        <taxon>Actinomycetes</taxon>
        <taxon>Micromonosporales</taxon>
        <taxon>Micromonosporaceae</taxon>
        <taxon>Paractinoplanes</taxon>
    </lineage>
</organism>
<dbReference type="RefSeq" id="WP_215788278.1">
    <property type="nucleotide sequence ID" value="NZ_JAHKKG010000005.1"/>
</dbReference>
<dbReference type="InterPro" id="IPR011047">
    <property type="entry name" value="Quinoprotein_ADH-like_sf"/>
</dbReference>
<comment type="caution">
    <text evidence="2">The sequence shown here is derived from an EMBL/GenBank/DDBJ whole genome shotgun (WGS) entry which is preliminary data.</text>
</comment>
<protein>
    <submittedName>
        <fullName evidence="2">PQQ-like beta-propeller repeat protein</fullName>
    </submittedName>
</protein>
<dbReference type="PANTHER" id="PTHR34512:SF30">
    <property type="entry name" value="OUTER MEMBRANE PROTEIN ASSEMBLY FACTOR BAMB"/>
    <property type="match status" value="1"/>
</dbReference>
<dbReference type="InterPro" id="IPR015943">
    <property type="entry name" value="WD40/YVTN_repeat-like_dom_sf"/>
</dbReference>
<gene>
    <name evidence="2" type="ORF">KOI35_16160</name>
</gene>
<proteinExistence type="predicted"/>
<dbReference type="Gene3D" id="2.130.10.10">
    <property type="entry name" value="YVTN repeat-like/Quinoprotein amine dehydrogenase"/>
    <property type="match status" value="2"/>
</dbReference>
<evidence type="ECO:0000259" key="1">
    <source>
        <dbReference type="Pfam" id="PF13360"/>
    </source>
</evidence>
<dbReference type="Proteomes" id="UP001519654">
    <property type="component" value="Unassembled WGS sequence"/>
</dbReference>
<accession>A0ABS5YNK2</accession>
<dbReference type="PANTHER" id="PTHR34512">
    <property type="entry name" value="CELL SURFACE PROTEIN"/>
    <property type="match status" value="1"/>
</dbReference>
<feature type="domain" description="Pyrrolo-quinoline quinone repeat" evidence="1">
    <location>
        <begin position="3"/>
        <end position="106"/>
    </location>
</feature>
<dbReference type="Pfam" id="PF13360">
    <property type="entry name" value="PQQ_2"/>
    <property type="match status" value="1"/>
</dbReference>
<dbReference type="InterPro" id="IPR002372">
    <property type="entry name" value="PQQ_rpt_dom"/>
</dbReference>
<dbReference type="EMBL" id="JAHKKG010000005">
    <property type="protein sequence ID" value="MBU2665039.1"/>
    <property type="molecule type" value="Genomic_DNA"/>
</dbReference>
<evidence type="ECO:0000313" key="3">
    <source>
        <dbReference type="Proteomes" id="UP001519654"/>
    </source>
</evidence>
<evidence type="ECO:0000313" key="2">
    <source>
        <dbReference type="EMBL" id="MBU2665039.1"/>
    </source>
</evidence>